<accession>A0A6P8X3U0</accession>
<evidence type="ECO:0000313" key="3">
    <source>
        <dbReference type="RefSeq" id="XP_034107914.2"/>
    </source>
</evidence>
<sequence>MVASILTAVISGLLIYGIKQIRYSMLVPWLVLSTFSLVLNYFGLLTYLLSFVATTSLDDFVIFLLLVFSAGPFSYIYYVIYSLYTHMKMDFGMCRVFTPPPAAEVQLKQNDPASYI</sequence>
<organism evidence="2 3">
    <name type="scientific">Drosophila albomicans</name>
    <name type="common">Fruit fly</name>
    <dbReference type="NCBI Taxonomy" id="7291"/>
    <lineage>
        <taxon>Eukaryota</taxon>
        <taxon>Metazoa</taxon>
        <taxon>Ecdysozoa</taxon>
        <taxon>Arthropoda</taxon>
        <taxon>Hexapoda</taxon>
        <taxon>Insecta</taxon>
        <taxon>Pterygota</taxon>
        <taxon>Neoptera</taxon>
        <taxon>Endopterygota</taxon>
        <taxon>Diptera</taxon>
        <taxon>Brachycera</taxon>
        <taxon>Muscomorpha</taxon>
        <taxon>Ephydroidea</taxon>
        <taxon>Drosophilidae</taxon>
        <taxon>Drosophila</taxon>
    </lineage>
</organism>
<proteinExistence type="predicted"/>
<name>A0A6P8X3U0_DROAB</name>
<keyword evidence="1" id="KW-0812">Transmembrane</keyword>
<dbReference type="RefSeq" id="XP_034107914.2">
    <property type="nucleotide sequence ID" value="XM_034252023.2"/>
</dbReference>
<keyword evidence="1" id="KW-0472">Membrane</keyword>
<feature type="transmembrane region" description="Helical" evidence="1">
    <location>
        <begin position="60"/>
        <end position="80"/>
    </location>
</feature>
<gene>
    <name evidence="3" type="primary">LOC117570401</name>
</gene>
<dbReference type="GeneID" id="117570401"/>
<dbReference type="InterPro" id="IPR031720">
    <property type="entry name" value="DUF4728"/>
</dbReference>
<feature type="transmembrane region" description="Helical" evidence="1">
    <location>
        <begin position="27"/>
        <end position="48"/>
    </location>
</feature>
<evidence type="ECO:0000256" key="1">
    <source>
        <dbReference type="SAM" id="Phobius"/>
    </source>
</evidence>
<keyword evidence="1" id="KW-1133">Transmembrane helix</keyword>
<reference evidence="3" key="1">
    <citation type="submission" date="2025-08" db="UniProtKB">
        <authorList>
            <consortium name="RefSeq"/>
        </authorList>
    </citation>
    <scope>IDENTIFICATION</scope>
    <source>
        <strain evidence="3">15112-1751.03</strain>
        <tissue evidence="3">Whole Adult</tissue>
    </source>
</reference>
<dbReference type="AlphaFoldDB" id="A0A6P8X3U0"/>
<evidence type="ECO:0000313" key="2">
    <source>
        <dbReference type="Proteomes" id="UP000515160"/>
    </source>
</evidence>
<dbReference type="Pfam" id="PF15860">
    <property type="entry name" value="DUF4728"/>
    <property type="match status" value="1"/>
</dbReference>
<protein>
    <submittedName>
        <fullName evidence="3">Uncharacterized protein LOC117570401</fullName>
    </submittedName>
</protein>
<keyword evidence="2" id="KW-1185">Reference proteome</keyword>
<dbReference type="Proteomes" id="UP000515160">
    <property type="component" value="Chromosome 3"/>
</dbReference>